<comment type="caution">
    <text evidence="18">The sequence shown here is derived from an EMBL/GenBank/DDBJ whole genome shotgun (WGS) entry which is preliminary data.</text>
</comment>
<evidence type="ECO:0000256" key="15">
    <source>
        <dbReference type="RuleBase" id="RU363016"/>
    </source>
</evidence>
<dbReference type="CDD" id="cd17992">
    <property type="entry name" value="DEXHc_RecG"/>
    <property type="match status" value="1"/>
</dbReference>
<dbReference type="InterPro" id="IPR047112">
    <property type="entry name" value="RecG/Mfd"/>
</dbReference>
<evidence type="ECO:0000256" key="8">
    <source>
        <dbReference type="ARBA" id="ARBA00023125"/>
    </source>
</evidence>
<dbReference type="InterPro" id="IPR014001">
    <property type="entry name" value="Helicase_ATP-bd"/>
</dbReference>
<dbReference type="Pfam" id="PF17191">
    <property type="entry name" value="RecG_wedge"/>
    <property type="match status" value="1"/>
</dbReference>
<keyword evidence="3 15" id="KW-0547">Nucleotide-binding</keyword>
<dbReference type="GO" id="GO:0016887">
    <property type="term" value="F:ATP hydrolysis activity"/>
    <property type="evidence" value="ECO:0007669"/>
    <property type="project" value="RHEA"/>
</dbReference>
<evidence type="ECO:0000313" key="18">
    <source>
        <dbReference type="EMBL" id="TNJ37944.1"/>
    </source>
</evidence>
<dbReference type="CDD" id="cd04488">
    <property type="entry name" value="RecG_wedge_OBF"/>
    <property type="match status" value="1"/>
</dbReference>
<dbReference type="GO" id="GO:0043138">
    <property type="term" value="F:3'-5' DNA helicase activity"/>
    <property type="evidence" value="ECO:0007669"/>
    <property type="project" value="UniProtKB-EC"/>
</dbReference>
<dbReference type="Gene3D" id="3.40.50.300">
    <property type="entry name" value="P-loop containing nucleotide triphosphate hydrolases"/>
    <property type="match status" value="2"/>
</dbReference>
<evidence type="ECO:0000313" key="19">
    <source>
        <dbReference type="Proteomes" id="UP000309544"/>
    </source>
</evidence>
<name>A0A5C4S3F0_PROVB</name>
<dbReference type="PROSITE" id="PS51194">
    <property type="entry name" value="HELICASE_CTER"/>
    <property type="match status" value="1"/>
</dbReference>
<dbReference type="InterPro" id="IPR011545">
    <property type="entry name" value="DEAD/DEAH_box_helicase_dom"/>
</dbReference>
<dbReference type="Pfam" id="PF19833">
    <property type="entry name" value="RecG_dom3_C"/>
    <property type="match status" value="1"/>
</dbReference>
<keyword evidence="6 15" id="KW-0347">Helicase</keyword>
<dbReference type="AlphaFoldDB" id="A0A5C4S3F0"/>
<dbReference type="NCBIfam" id="NF008165">
    <property type="entry name" value="PRK10917.1-3"/>
    <property type="match status" value="1"/>
</dbReference>
<feature type="domain" description="Helicase C-terminal" evidence="17">
    <location>
        <begin position="461"/>
        <end position="627"/>
    </location>
</feature>
<dbReference type="GO" id="GO:0006310">
    <property type="term" value="P:DNA recombination"/>
    <property type="evidence" value="ECO:0007669"/>
    <property type="project" value="UniProtKB-UniRule"/>
</dbReference>
<proteinExistence type="inferred from homology"/>
<dbReference type="NCBIfam" id="TIGR00643">
    <property type="entry name" value="recG"/>
    <property type="match status" value="1"/>
</dbReference>
<evidence type="ECO:0000256" key="14">
    <source>
        <dbReference type="ARBA" id="ARBA00048988"/>
    </source>
</evidence>
<keyword evidence="11" id="KW-0413">Isomerase</keyword>
<comment type="similarity">
    <text evidence="1 15">Belongs to the helicase family. RecG subfamily.</text>
</comment>
<dbReference type="SUPFAM" id="SSF52540">
    <property type="entry name" value="P-loop containing nucleoside triphosphate hydrolases"/>
    <property type="match status" value="2"/>
</dbReference>
<keyword evidence="9 15" id="KW-0233">DNA recombination</keyword>
<keyword evidence="19" id="KW-1185">Reference proteome</keyword>
<dbReference type="InterPro" id="IPR001650">
    <property type="entry name" value="Helicase_C-like"/>
</dbReference>
<dbReference type="SMART" id="SM00490">
    <property type="entry name" value="HELICc"/>
    <property type="match status" value="1"/>
</dbReference>
<dbReference type="GO" id="GO:0003677">
    <property type="term" value="F:DNA binding"/>
    <property type="evidence" value="ECO:0007669"/>
    <property type="project" value="UniProtKB-KW"/>
</dbReference>
<keyword evidence="8" id="KW-0238">DNA-binding</keyword>
<evidence type="ECO:0000256" key="6">
    <source>
        <dbReference type="ARBA" id="ARBA00022806"/>
    </source>
</evidence>
<dbReference type="GO" id="GO:0005524">
    <property type="term" value="F:ATP binding"/>
    <property type="evidence" value="ECO:0007669"/>
    <property type="project" value="UniProtKB-KW"/>
</dbReference>
<reference evidence="18 19" key="1">
    <citation type="submission" date="2019-05" db="EMBL/GenBank/DDBJ databases">
        <title>Draft Whole-Genome sequence of the green sulfur bacterium Prosthecochloris vibrioformis DSM 260.</title>
        <authorList>
            <person name="Meyer T.E."/>
            <person name="Kyndt J.A."/>
        </authorList>
    </citation>
    <scope>NUCLEOTIDE SEQUENCE [LARGE SCALE GENOMIC DNA]</scope>
    <source>
        <strain evidence="18 19">DSM 260</strain>
    </source>
</reference>
<keyword evidence="7 15" id="KW-0067">ATP-binding</keyword>
<dbReference type="RefSeq" id="WP_068867829.1">
    <property type="nucleotide sequence ID" value="NZ_VDCI01000001.1"/>
</dbReference>
<comment type="function">
    <text evidence="15">Plays a critical role in recombination and DNA repair. Helps process Holliday junction intermediates to mature products by catalyzing branch migration. Has replication fork regression activity, unwinds stalled or blocked replication forks to make a HJ that can be resolved. Has a DNA unwinding activity characteristic of a DNA helicase with 3'-5' polarity.</text>
</comment>
<evidence type="ECO:0000259" key="17">
    <source>
        <dbReference type="PROSITE" id="PS51194"/>
    </source>
</evidence>
<evidence type="ECO:0000256" key="4">
    <source>
        <dbReference type="ARBA" id="ARBA00022763"/>
    </source>
</evidence>
<dbReference type="InterPro" id="IPR045562">
    <property type="entry name" value="RecG_dom3_C"/>
</dbReference>
<dbReference type="InterPro" id="IPR012340">
    <property type="entry name" value="NA-bd_OB-fold"/>
</dbReference>
<evidence type="ECO:0000256" key="12">
    <source>
        <dbReference type="ARBA" id="ARBA00034617"/>
    </source>
</evidence>
<evidence type="ECO:0000256" key="3">
    <source>
        <dbReference type="ARBA" id="ARBA00022741"/>
    </source>
</evidence>
<evidence type="ECO:0000256" key="9">
    <source>
        <dbReference type="ARBA" id="ARBA00023172"/>
    </source>
</evidence>
<dbReference type="SMART" id="SM00487">
    <property type="entry name" value="DEXDc"/>
    <property type="match status" value="1"/>
</dbReference>
<dbReference type="Gene3D" id="2.40.50.140">
    <property type="entry name" value="Nucleic acid-binding proteins"/>
    <property type="match status" value="1"/>
</dbReference>
<dbReference type="InterPro" id="IPR004609">
    <property type="entry name" value="ATP-dep_DNA_helicase_RecG"/>
</dbReference>
<evidence type="ECO:0000256" key="13">
    <source>
        <dbReference type="ARBA" id="ARBA00034808"/>
    </source>
</evidence>
<evidence type="ECO:0000256" key="2">
    <source>
        <dbReference type="ARBA" id="ARBA00017846"/>
    </source>
</evidence>
<keyword evidence="5 15" id="KW-0378">Hydrolase</keyword>
<evidence type="ECO:0000256" key="5">
    <source>
        <dbReference type="ARBA" id="ARBA00022801"/>
    </source>
</evidence>
<evidence type="ECO:0000256" key="7">
    <source>
        <dbReference type="ARBA" id="ARBA00022840"/>
    </source>
</evidence>
<dbReference type="InterPro" id="IPR033454">
    <property type="entry name" value="RecG_wedge"/>
</dbReference>
<dbReference type="EC" id="5.6.2.4" evidence="13 15"/>
<keyword evidence="4 15" id="KW-0227">DNA damage</keyword>
<dbReference type="EMBL" id="VDCI01000001">
    <property type="protein sequence ID" value="TNJ37944.1"/>
    <property type="molecule type" value="Genomic_DNA"/>
</dbReference>
<comment type="catalytic activity">
    <reaction evidence="12 15">
        <text>Couples ATP hydrolysis with the unwinding of duplex DNA by translocating in the 3'-5' direction.</text>
        <dbReference type="EC" id="5.6.2.4"/>
    </reaction>
</comment>
<gene>
    <name evidence="18" type="primary">recG</name>
    <name evidence="18" type="ORF">FGF68_01840</name>
</gene>
<dbReference type="Pfam" id="PF00270">
    <property type="entry name" value="DEAD"/>
    <property type="match status" value="1"/>
</dbReference>
<evidence type="ECO:0000259" key="16">
    <source>
        <dbReference type="PROSITE" id="PS51192"/>
    </source>
</evidence>
<protein>
    <recommendedName>
        <fullName evidence="2 15">ATP-dependent DNA helicase RecG</fullName>
        <ecNumber evidence="13 15">5.6.2.4</ecNumber>
    </recommendedName>
</protein>
<sequence>MSGRVEDLSVEALRGVGEKKSKALALQGIRSVGDLYRYFPRRYLDRSRVSGIAGLREGDEVTVCGTVGRSMREGAGRTRRLRVMLSDGSGTLELTWFRGAAWLGKVMQPGRHMAVFGKVSFFSGRPQMTHPDYELLEEGAAPRHADIMPIYPESEGLRKAGLDSRRLQACIREALRVCPPVTGELLPEDMVAHYRLLGGAEAYRQVHVPESREMLDKALRRLKWEELFFTQLFFALRRHQAKRHAGAHRFVRSGEKTAELYASLPFELTTAQKRAVREIYADLCSGQQMHRLVQGDVGSGKTLVAMFAMALAFDNGLQAAMMVPTEILAVQHWLGLKKYADALGLRFGLLTGGQSVVDREEVLRGLMAGTLDMVVGTHAVIQDKVVFKRLGLVVIDEQHRFGVVQRRALQEKACRPHVLLMTATPIPRTLTMGTFGDLDVTVIDELPEGRQPVTTKCYGHGLKQEVLNLLQREIEAGRQAYIVYPLVEESEKTDLKAATRGYHQLQDRIFPGFRLGLVHGRMPAAQKAEVMEAFRKGEIAILVGTTVIEVGVDVPNASVIVVAHAERFGLAQLHQLRGRVGRGEWPSWCCLLYDKAEGDAMERLRAMEASSDGFYLSRVDARLRGAGNVLGKEQSGIASSFRLADLDKDEDLLIEAREAAFRLVGEDPLLALPEHRSLRKKYEEYVATQSEFAGIG</sequence>
<comment type="catalytic activity">
    <reaction evidence="14 15">
        <text>ATP + H2O = ADP + phosphate + H(+)</text>
        <dbReference type="Rhea" id="RHEA:13065"/>
        <dbReference type="ChEBI" id="CHEBI:15377"/>
        <dbReference type="ChEBI" id="CHEBI:15378"/>
        <dbReference type="ChEBI" id="CHEBI:30616"/>
        <dbReference type="ChEBI" id="CHEBI:43474"/>
        <dbReference type="ChEBI" id="CHEBI:456216"/>
        <dbReference type="EC" id="5.6.2.4"/>
    </reaction>
</comment>
<organism evidence="18 19">
    <name type="scientific">Prosthecochloris vibrioformis</name>
    <name type="common">Chlorobium vibrioforme</name>
    <dbReference type="NCBI Taxonomy" id="1098"/>
    <lineage>
        <taxon>Bacteria</taxon>
        <taxon>Pseudomonadati</taxon>
        <taxon>Chlorobiota</taxon>
        <taxon>Chlorobiia</taxon>
        <taxon>Chlorobiales</taxon>
        <taxon>Chlorobiaceae</taxon>
        <taxon>Prosthecochloris</taxon>
    </lineage>
</organism>
<dbReference type="NCBIfam" id="NF008168">
    <property type="entry name" value="PRK10917.2-2"/>
    <property type="match status" value="1"/>
</dbReference>
<evidence type="ECO:0000256" key="10">
    <source>
        <dbReference type="ARBA" id="ARBA00023204"/>
    </source>
</evidence>
<dbReference type="InterPro" id="IPR027417">
    <property type="entry name" value="P-loop_NTPase"/>
</dbReference>
<dbReference type="SUPFAM" id="SSF50249">
    <property type="entry name" value="Nucleic acid-binding proteins"/>
    <property type="match status" value="1"/>
</dbReference>
<feature type="domain" description="Helicase ATP-binding" evidence="16">
    <location>
        <begin position="282"/>
        <end position="443"/>
    </location>
</feature>
<dbReference type="GO" id="GO:0006281">
    <property type="term" value="P:DNA repair"/>
    <property type="evidence" value="ECO:0007669"/>
    <property type="project" value="UniProtKB-UniRule"/>
</dbReference>
<dbReference type="PANTHER" id="PTHR47964">
    <property type="entry name" value="ATP-DEPENDENT DNA HELICASE HOMOLOG RECG, CHLOROPLASTIC"/>
    <property type="match status" value="1"/>
</dbReference>
<evidence type="ECO:0000256" key="11">
    <source>
        <dbReference type="ARBA" id="ARBA00023235"/>
    </source>
</evidence>
<dbReference type="Pfam" id="PF00271">
    <property type="entry name" value="Helicase_C"/>
    <property type="match status" value="1"/>
</dbReference>
<dbReference type="PANTHER" id="PTHR47964:SF1">
    <property type="entry name" value="ATP-DEPENDENT DNA HELICASE HOMOLOG RECG, CHLOROPLASTIC"/>
    <property type="match status" value="1"/>
</dbReference>
<keyword evidence="10 15" id="KW-0234">DNA repair</keyword>
<accession>A0A5C4S3F0</accession>
<evidence type="ECO:0000256" key="1">
    <source>
        <dbReference type="ARBA" id="ARBA00007504"/>
    </source>
</evidence>
<dbReference type="Proteomes" id="UP000309544">
    <property type="component" value="Unassembled WGS sequence"/>
</dbReference>
<dbReference type="PROSITE" id="PS51192">
    <property type="entry name" value="HELICASE_ATP_BIND_1"/>
    <property type="match status" value="1"/>
</dbReference>